<dbReference type="GO" id="GO:0015140">
    <property type="term" value="F:malate transmembrane transporter activity"/>
    <property type="evidence" value="ECO:0007669"/>
    <property type="project" value="InterPro"/>
</dbReference>
<feature type="transmembrane region" description="Helical" evidence="6">
    <location>
        <begin position="417"/>
        <end position="439"/>
    </location>
</feature>
<reference evidence="7 8" key="1">
    <citation type="journal article" date="2016" name="Genome Biol. Evol.">
        <title>Divergent and convergent evolution of fungal pathogenicity.</title>
        <authorList>
            <person name="Shang Y."/>
            <person name="Xiao G."/>
            <person name="Zheng P."/>
            <person name="Cen K."/>
            <person name="Zhan S."/>
            <person name="Wang C."/>
        </authorList>
    </citation>
    <scope>NUCLEOTIDE SEQUENCE [LARGE SCALE GENOMIC DNA]</scope>
    <source>
        <strain evidence="7 8">ARSEF 7405</strain>
    </source>
</reference>
<sequence>MSDLENQRFHIDRSRQSSLESQNHFMPSLIGAMSHINNFRNGQSIPPSSNVTLSGSTTELDLEGAQTPPVHTVDSSTDLFMKCHNENQEKERRNSVYPSALPSPKSLKHDPPSPPNPEPTPERLSTKERMRHFTWAWYTSCMSTGGIAILMHVVPHKFHGIEYIGRVFYILQLCLFVGILSGLTYRFMTFPGTLARSLTHHIEGLFVPTIFIAMATMLSNARIYGGPHCGPWLDTALRVCFWIYSAVTFVVAVTQYQFIFENRVLNMQSMTPGWLLPVFAPMMAGTIAINIAEFQPRAQALPICVCGLVMQFLGFFMFLFLMSLWVCRLVMYSLPPVGTRPGMFIAVGPPSFTAFVIIDLARIATIKLGETGQDVAWLNLFAVLTASAILIISVWFVALTLAGLLPQIRSLHFKLGWWALVFPNIGFTIAIITVAEAYQCEWLKWVGTVFVIIMVAMWFLVGANHLIAVWKGRIMWPGRDEDA</sequence>
<dbReference type="AlphaFoldDB" id="A0A162I1C8"/>
<keyword evidence="3 6" id="KW-1133">Transmembrane helix</keyword>
<feature type="region of interest" description="Disordered" evidence="5">
    <location>
        <begin position="1"/>
        <end position="22"/>
    </location>
</feature>
<evidence type="ECO:0000256" key="1">
    <source>
        <dbReference type="ARBA" id="ARBA00004141"/>
    </source>
</evidence>
<protein>
    <submittedName>
        <fullName evidence="7">C4-dicarboxylate transporter/malic acid transport protein</fullName>
    </submittedName>
</protein>
<evidence type="ECO:0000256" key="3">
    <source>
        <dbReference type="ARBA" id="ARBA00022989"/>
    </source>
</evidence>
<feature type="transmembrane region" description="Helical" evidence="6">
    <location>
        <begin position="135"/>
        <end position="154"/>
    </location>
</feature>
<dbReference type="GO" id="GO:0016020">
    <property type="term" value="C:membrane"/>
    <property type="evidence" value="ECO:0007669"/>
    <property type="project" value="UniProtKB-SubCell"/>
</dbReference>
<keyword evidence="8" id="KW-1185">Reference proteome</keyword>
<evidence type="ECO:0000256" key="2">
    <source>
        <dbReference type="ARBA" id="ARBA00022692"/>
    </source>
</evidence>
<keyword evidence="2 6" id="KW-0812">Transmembrane</keyword>
<feature type="compositionally biased region" description="Basic and acidic residues" evidence="5">
    <location>
        <begin position="1"/>
        <end position="15"/>
    </location>
</feature>
<feature type="transmembrane region" description="Helical" evidence="6">
    <location>
        <begin position="205"/>
        <end position="224"/>
    </location>
</feature>
<dbReference type="Proteomes" id="UP000242877">
    <property type="component" value="Unassembled WGS sequence"/>
</dbReference>
<feature type="transmembrane region" description="Helical" evidence="6">
    <location>
        <begin position="343"/>
        <end position="364"/>
    </location>
</feature>
<feature type="transmembrane region" description="Helical" evidence="6">
    <location>
        <begin position="445"/>
        <end position="470"/>
    </location>
</feature>
<evidence type="ECO:0000256" key="5">
    <source>
        <dbReference type="SAM" id="MobiDB-lite"/>
    </source>
</evidence>
<feature type="transmembrane region" description="Helical" evidence="6">
    <location>
        <begin position="298"/>
        <end position="331"/>
    </location>
</feature>
<dbReference type="VEuPathDB" id="FungiDB:AAP_05754"/>
<evidence type="ECO:0000313" key="8">
    <source>
        <dbReference type="Proteomes" id="UP000242877"/>
    </source>
</evidence>
<feature type="transmembrane region" description="Helical" evidence="6">
    <location>
        <begin position="166"/>
        <end position="185"/>
    </location>
</feature>
<dbReference type="Gene3D" id="1.50.10.150">
    <property type="entry name" value="Voltage-dependent anion channel"/>
    <property type="match status" value="1"/>
</dbReference>
<dbReference type="Pfam" id="PF03595">
    <property type="entry name" value="SLAC1"/>
    <property type="match status" value="1"/>
</dbReference>
<organism evidence="7 8">
    <name type="scientific">Ascosphaera apis ARSEF 7405</name>
    <dbReference type="NCBI Taxonomy" id="392613"/>
    <lineage>
        <taxon>Eukaryota</taxon>
        <taxon>Fungi</taxon>
        <taxon>Dikarya</taxon>
        <taxon>Ascomycota</taxon>
        <taxon>Pezizomycotina</taxon>
        <taxon>Eurotiomycetes</taxon>
        <taxon>Eurotiomycetidae</taxon>
        <taxon>Onygenales</taxon>
        <taxon>Ascosphaeraceae</taxon>
        <taxon>Ascosphaera</taxon>
    </lineage>
</organism>
<feature type="transmembrane region" description="Helical" evidence="6">
    <location>
        <begin position="376"/>
        <end position="405"/>
    </location>
</feature>
<dbReference type="InterPro" id="IPR030185">
    <property type="entry name" value="Mae1"/>
</dbReference>
<dbReference type="PANTHER" id="PTHR31162">
    <property type="entry name" value="MALIC ACID TRANSPORT PROTEIN-RELATED"/>
    <property type="match status" value="1"/>
</dbReference>
<comment type="caution">
    <text evidence="7">The sequence shown here is derived from an EMBL/GenBank/DDBJ whole genome shotgun (WGS) entry which is preliminary data.</text>
</comment>
<dbReference type="CDD" id="cd09317">
    <property type="entry name" value="TDT_Mae1_like"/>
    <property type="match status" value="1"/>
</dbReference>
<comment type="subcellular location">
    <subcellularLocation>
        <location evidence="1">Membrane</location>
        <topology evidence="1">Multi-pass membrane protein</topology>
    </subcellularLocation>
</comment>
<dbReference type="OrthoDB" id="4207130at2759"/>
<evidence type="ECO:0000256" key="6">
    <source>
        <dbReference type="SAM" id="Phobius"/>
    </source>
</evidence>
<accession>A0A162I1C8</accession>
<evidence type="ECO:0000256" key="4">
    <source>
        <dbReference type="ARBA" id="ARBA00023136"/>
    </source>
</evidence>
<gene>
    <name evidence="7" type="ORF">AAP_05754</name>
</gene>
<feature type="transmembrane region" description="Helical" evidence="6">
    <location>
        <begin position="272"/>
        <end position="292"/>
    </location>
</feature>
<dbReference type="InterPro" id="IPR038665">
    <property type="entry name" value="Voltage-dep_anion_channel_sf"/>
</dbReference>
<dbReference type="PANTHER" id="PTHR31162:SF0">
    <property type="entry name" value="MALIC ACID TRANSPORT PROTEIN"/>
    <property type="match status" value="1"/>
</dbReference>
<proteinExistence type="predicted"/>
<feature type="transmembrane region" description="Helical" evidence="6">
    <location>
        <begin position="236"/>
        <end position="260"/>
    </location>
</feature>
<dbReference type="EMBL" id="AZGZ01000035">
    <property type="protein sequence ID" value="KZZ87373.1"/>
    <property type="molecule type" value="Genomic_DNA"/>
</dbReference>
<keyword evidence="4 6" id="KW-0472">Membrane</keyword>
<evidence type="ECO:0000313" key="7">
    <source>
        <dbReference type="EMBL" id="KZZ87373.1"/>
    </source>
</evidence>
<name>A0A162I1C8_9EURO</name>
<feature type="region of interest" description="Disordered" evidence="5">
    <location>
        <begin position="87"/>
        <end position="125"/>
    </location>
</feature>
<dbReference type="InterPro" id="IPR004695">
    <property type="entry name" value="SLAC1/Mae1/Ssu1/TehA"/>
</dbReference>